<comment type="caution">
    <text evidence="10">The sequence shown here is derived from an EMBL/GenBank/DDBJ whole genome shotgun (WGS) entry which is preliminary data.</text>
</comment>
<name>A0A4Q7MA30_9BACT</name>
<keyword evidence="2" id="KW-0813">Transport</keyword>
<dbReference type="GO" id="GO:0009279">
    <property type="term" value="C:cell outer membrane"/>
    <property type="evidence" value="ECO:0007669"/>
    <property type="project" value="UniProtKB-SubCell"/>
</dbReference>
<dbReference type="OrthoDB" id="1151166at2"/>
<keyword evidence="5 8" id="KW-0732">Signal</keyword>
<keyword evidence="10" id="KW-0121">Carboxypeptidase</keyword>
<dbReference type="Pfam" id="PF07715">
    <property type="entry name" value="Plug"/>
    <property type="match status" value="1"/>
</dbReference>
<dbReference type="GO" id="GO:0044718">
    <property type="term" value="P:siderophore transmembrane transport"/>
    <property type="evidence" value="ECO:0007669"/>
    <property type="project" value="TreeGrafter"/>
</dbReference>
<dbReference type="GO" id="GO:0015344">
    <property type="term" value="F:siderophore uptake transmembrane transporter activity"/>
    <property type="evidence" value="ECO:0007669"/>
    <property type="project" value="TreeGrafter"/>
</dbReference>
<feature type="chain" id="PRO_5020247206" evidence="8">
    <location>
        <begin position="21"/>
        <end position="1018"/>
    </location>
</feature>
<dbReference type="InterPro" id="IPR036942">
    <property type="entry name" value="Beta-barrel_TonB_sf"/>
</dbReference>
<dbReference type="SUPFAM" id="SSF49464">
    <property type="entry name" value="Carboxypeptidase regulatory domain-like"/>
    <property type="match status" value="1"/>
</dbReference>
<evidence type="ECO:0000256" key="2">
    <source>
        <dbReference type="ARBA" id="ARBA00022448"/>
    </source>
</evidence>
<dbReference type="RefSeq" id="WP_130544276.1">
    <property type="nucleotide sequence ID" value="NZ_CP042431.1"/>
</dbReference>
<evidence type="ECO:0000256" key="4">
    <source>
        <dbReference type="ARBA" id="ARBA00022692"/>
    </source>
</evidence>
<evidence type="ECO:0000256" key="6">
    <source>
        <dbReference type="ARBA" id="ARBA00023136"/>
    </source>
</evidence>
<keyword evidence="10" id="KW-0378">Hydrolase</keyword>
<evidence type="ECO:0000256" key="3">
    <source>
        <dbReference type="ARBA" id="ARBA00022452"/>
    </source>
</evidence>
<protein>
    <submittedName>
        <fullName evidence="10">Carboxypeptidase-like protein</fullName>
    </submittedName>
</protein>
<organism evidence="10 11">
    <name type="scientific">Pseudobacter ginsenosidimutans</name>
    <dbReference type="NCBI Taxonomy" id="661488"/>
    <lineage>
        <taxon>Bacteria</taxon>
        <taxon>Pseudomonadati</taxon>
        <taxon>Bacteroidota</taxon>
        <taxon>Chitinophagia</taxon>
        <taxon>Chitinophagales</taxon>
        <taxon>Chitinophagaceae</taxon>
        <taxon>Pseudobacter</taxon>
    </lineage>
</organism>
<evidence type="ECO:0000313" key="10">
    <source>
        <dbReference type="EMBL" id="RZS65035.1"/>
    </source>
</evidence>
<dbReference type="InterPro" id="IPR037066">
    <property type="entry name" value="Plug_dom_sf"/>
</dbReference>
<dbReference type="Gene3D" id="2.40.170.20">
    <property type="entry name" value="TonB-dependent receptor, beta-barrel domain"/>
    <property type="match status" value="1"/>
</dbReference>
<dbReference type="SUPFAM" id="SSF56935">
    <property type="entry name" value="Porins"/>
    <property type="match status" value="1"/>
</dbReference>
<accession>A0A4Q7MA30</accession>
<evidence type="ECO:0000256" key="8">
    <source>
        <dbReference type="SAM" id="SignalP"/>
    </source>
</evidence>
<dbReference type="Gene3D" id="2.170.130.10">
    <property type="entry name" value="TonB-dependent receptor, plug domain"/>
    <property type="match status" value="1"/>
</dbReference>
<gene>
    <name evidence="10" type="ORF">EV199_5789</name>
</gene>
<evidence type="ECO:0000256" key="1">
    <source>
        <dbReference type="ARBA" id="ARBA00004571"/>
    </source>
</evidence>
<comment type="subcellular location">
    <subcellularLocation>
        <location evidence="1">Cell outer membrane</location>
        <topology evidence="1">Multi-pass membrane protein</topology>
    </subcellularLocation>
</comment>
<feature type="signal peptide" evidence="8">
    <location>
        <begin position="1"/>
        <end position="20"/>
    </location>
</feature>
<proteinExistence type="predicted"/>
<evidence type="ECO:0000256" key="5">
    <source>
        <dbReference type="ARBA" id="ARBA00022729"/>
    </source>
</evidence>
<dbReference type="InterPro" id="IPR039426">
    <property type="entry name" value="TonB-dep_rcpt-like"/>
</dbReference>
<evidence type="ECO:0000313" key="11">
    <source>
        <dbReference type="Proteomes" id="UP000293874"/>
    </source>
</evidence>
<dbReference type="PANTHER" id="PTHR30069:SF29">
    <property type="entry name" value="HEMOGLOBIN AND HEMOGLOBIN-HAPTOGLOBIN-BINDING PROTEIN 1-RELATED"/>
    <property type="match status" value="1"/>
</dbReference>
<dbReference type="GO" id="GO:0004180">
    <property type="term" value="F:carboxypeptidase activity"/>
    <property type="evidence" value="ECO:0007669"/>
    <property type="project" value="UniProtKB-KW"/>
</dbReference>
<sequence length="1018" mass="114518">MRRKLIFLLVLLCGVTAGFAQSSEKSLKEALDLLTKEKKTRFIFERAVVEGLRVNYNWSDVKSKKAQDVLNELLSQVGLFSLPVGNNYYAIRKSKKPAENNNVNNQPNTIILKTGIREDSVKPVKGTAVTVLRGVVRERGTNRPVEGATIELSPYGLFTVTGKEGAYIFNDAPVARVRLSVSGLSMIGEDRDINLANAMERIQVFQLSTNALGLKEVTVVAKENKHGATSSTISKTAIEHLQAVSLSDVMQLLPGGIATNPDLNGPNQFAIRQIKPDNMGSLGTSIVINGAPISNNANLQAINTSTGGTNASFATSSGGGLDLRQFSTNNIESVEVIRGLPSVEHGDLTSGAVIIKTKAGKEPLSIKARINPRITQLSGSKGFGIGKNGDALRADLDYTRSYDDQRFEYRGYHRLTGSLLYTKKFGQVKPFTTNTGFTYSMNLDEQKLDPDDKRTQAVTKAQDYNFRFNSEGKWELGKKFARQLQYNVMVNYTQQKGFQQQLITGAIYPLSTEMENVTKEGQFVPSEYLSQVWIDGKPLNVFAKITNTFSLRGNWINHRILMGADWKTDANFGNGKTYDLSRPPRMQGGNGFRPRSYKDIPVMNQLAFFAEDMMIANVLGKRMSLQAGIRFDNIQPTGIWTTKKNTVAAPRFNWSYEVMRDLTLRAGWGITAKAPTLLYLYPQNAYFDLVNYNRYSSNPEESLVYLTTRVFNSENPDLRVMKTNKAEVGFDLNLGKKKRLTVMAYHEKTNNGYDFDYSFNSVKIVPLELYKTISTTPGQKPEVNTNTDSFVNFIADYMMPLNFITNTNRGIEFDLDMGRFDAIRTKFVLNGAYMQSRSVTTDYTIMKKQNNGRDPERIAVFDKGRGKKNERFNSTLRIIHNIPEFNFVVSLAIQTIWLERERNIGYDSVAIGYISRATGNFHLLDKAERDALYTAPNTTSRTELVESFAEGYHNVEKWKPIWLFNLRLSKEIGTNFSFAFFANNVFSHQPLVRNTRFTTNYSRRNPDLFFGTEVTIKL</sequence>
<dbReference type="Proteomes" id="UP000293874">
    <property type="component" value="Unassembled WGS sequence"/>
</dbReference>
<keyword evidence="3" id="KW-1134">Transmembrane beta strand</keyword>
<dbReference type="AlphaFoldDB" id="A0A4Q7MA30"/>
<evidence type="ECO:0000259" key="9">
    <source>
        <dbReference type="Pfam" id="PF07715"/>
    </source>
</evidence>
<keyword evidence="11" id="KW-1185">Reference proteome</keyword>
<evidence type="ECO:0000256" key="7">
    <source>
        <dbReference type="ARBA" id="ARBA00023237"/>
    </source>
</evidence>
<dbReference type="Pfam" id="PF13715">
    <property type="entry name" value="CarbopepD_reg_2"/>
    <property type="match status" value="1"/>
</dbReference>
<feature type="domain" description="TonB-dependent receptor plug" evidence="9">
    <location>
        <begin position="228"/>
        <end position="353"/>
    </location>
</feature>
<dbReference type="PANTHER" id="PTHR30069">
    <property type="entry name" value="TONB-DEPENDENT OUTER MEMBRANE RECEPTOR"/>
    <property type="match status" value="1"/>
</dbReference>
<keyword evidence="6" id="KW-0472">Membrane</keyword>
<keyword evidence="4" id="KW-0812">Transmembrane</keyword>
<reference evidence="10 11" key="1">
    <citation type="submission" date="2019-02" db="EMBL/GenBank/DDBJ databases">
        <title>Genomic Encyclopedia of Type Strains, Phase IV (KMG-IV): sequencing the most valuable type-strain genomes for metagenomic binning, comparative biology and taxonomic classification.</title>
        <authorList>
            <person name="Goeker M."/>
        </authorList>
    </citation>
    <scope>NUCLEOTIDE SEQUENCE [LARGE SCALE GENOMIC DNA]</scope>
    <source>
        <strain evidence="10 11">DSM 18116</strain>
    </source>
</reference>
<dbReference type="InterPro" id="IPR012910">
    <property type="entry name" value="Plug_dom"/>
</dbReference>
<keyword evidence="10" id="KW-0645">Protease</keyword>
<dbReference type="EMBL" id="SGXA01000006">
    <property type="protein sequence ID" value="RZS65035.1"/>
    <property type="molecule type" value="Genomic_DNA"/>
</dbReference>
<keyword evidence="7" id="KW-0998">Cell outer membrane</keyword>
<dbReference type="InterPro" id="IPR008969">
    <property type="entry name" value="CarboxyPept-like_regulatory"/>
</dbReference>